<dbReference type="PANTHER" id="PTHR43133:SF8">
    <property type="entry name" value="RNA POLYMERASE SIGMA FACTOR HI_1459-RELATED"/>
    <property type="match status" value="1"/>
</dbReference>
<evidence type="ECO:0000256" key="2">
    <source>
        <dbReference type="ARBA" id="ARBA00023082"/>
    </source>
</evidence>
<dbReference type="GO" id="GO:0016987">
    <property type="term" value="F:sigma factor activity"/>
    <property type="evidence" value="ECO:0007669"/>
    <property type="project" value="UniProtKB-KW"/>
</dbReference>
<keyword evidence="1 5" id="KW-0805">Transcription regulation</keyword>
<accession>A0A8J3IS24</accession>
<organism evidence="7 8">
    <name type="scientific">Reticulibacter mediterranei</name>
    <dbReference type="NCBI Taxonomy" id="2778369"/>
    <lineage>
        <taxon>Bacteria</taxon>
        <taxon>Bacillati</taxon>
        <taxon>Chloroflexota</taxon>
        <taxon>Ktedonobacteria</taxon>
        <taxon>Ktedonobacterales</taxon>
        <taxon>Reticulibacteraceae</taxon>
        <taxon>Reticulibacter</taxon>
    </lineage>
</organism>
<evidence type="ECO:0000313" key="7">
    <source>
        <dbReference type="EMBL" id="GHO97573.1"/>
    </source>
</evidence>
<dbReference type="NCBIfam" id="TIGR02937">
    <property type="entry name" value="sigma70-ECF"/>
    <property type="match status" value="1"/>
</dbReference>
<keyword evidence="3 5" id="KW-0238">DNA-binding</keyword>
<dbReference type="Gene3D" id="1.10.1740.10">
    <property type="match status" value="1"/>
</dbReference>
<comment type="caution">
    <text evidence="7">The sequence shown here is derived from an EMBL/GenBank/DDBJ whole genome shotgun (WGS) entry which is preliminary data.</text>
</comment>
<comment type="similarity">
    <text evidence="5">Belongs to the sigma-70 factor family. ECF subfamily.</text>
</comment>
<dbReference type="AlphaFoldDB" id="A0A8J3IS24"/>
<reference evidence="7" key="1">
    <citation type="submission" date="2020-10" db="EMBL/GenBank/DDBJ databases">
        <title>Taxonomic study of unclassified bacteria belonging to the class Ktedonobacteria.</title>
        <authorList>
            <person name="Yabe S."/>
            <person name="Wang C.M."/>
            <person name="Zheng Y."/>
            <person name="Sakai Y."/>
            <person name="Cavaletti L."/>
            <person name="Monciardini P."/>
            <person name="Donadio S."/>
        </authorList>
    </citation>
    <scope>NUCLEOTIDE SEQUENCE</scope>
    <source>
        <strain evidence="7">ID150040</strain>
    </source>
</reference>
<gene>
    <name evidence="7" type="ORF">KSF_076210</name>
</gene>
<dbReference type="InterPro" id="IPR000838">
    <property type="entry name" value="RNA_pol_sigma70_ECF_CS"/>
</dbReference>
<dbReference type="EMBL" id="BNJK01000001">
    <property type="protein sequence ID" value="GHO97573.1"/>
    <property type="molecule type" value="Genomic_DNA"/>
</dbReference>
<evidence type="ECO:0000256" key="3">
    <source>
        <dbReference type="ARBA" id="ARBA00023125"/>
    </source>
</evidence>
<dbReference type="InterPro" id="IPR039425">
    <property type="entry name" value="RNA_pol_sigma-70-like"/>
</dbReference>
<dbReference type="InterPro" id="IPR013325">
    <property type="entry name" value="RNA_pol_sigma_r2"/>
</dbReference>
<keyword evidence="8" id="KW-1185">Reference proteome</keyword>
<dbReference type="PANTHER" id="PTHR43133">
    <property type="entry name" value="RNA POLYMERASE ECF-TYPE SIGMA FACTO"/>
    <property type="match status" value="1"/>
</dbReference>
<sequence length="291" mass="33415">MNNPFRETTTLEIPDEELVAKAQNGDWQAFEELIQRHQAWIFNIAVRMVGRREDAEDVTQEVLLKVLIRLSTFQGKSRFRTWLYRIVANHVLNLKQRPGEISFSELGQQIDQLPDQHLSDPSEADLPAPVLIEEAKLSCTMGMLLCLDRRQRLVYILGEIFKVNSEIGAELMDLSSANFRQLLSRARHDLSNYMNNKCGLLNQANPCRCARKTRSFIELGVVDPARRQFTREYLGQVSTIAPERTKALHNLLAEQSAGIYREHPFLVPVDQSRALRTLINQPAFKQIFTLD</sequence>
<keyword evidence="4 5" id="KW-0804">Transcription</keyword>
<evidence type="ECO:0000259" key="6">
    <source>
        <dbReference type="Pfam" id="PF04542"/>
    </source>
</evidence>
<keyword evidence="2 5" id="KW-0731">Sigma factor</keyword>
<dbReference type="Pfam" id="PF04542">
    <property type="entry name" value="Sigma70_r2"/>
    <property type="match status" value="1"/>
</dbReference>
<feature type="domain" description="RNA polymerase sigma-70 region 2" evidence="6">
    <location>
        <begin position="33"/>
        <end position="94"/>
    </location>
</feature>
<evidence type="ECO:0000256" key="4">
    <source>
        <dbReference type="ARBA" id="ARBA00023163"/>
    </source>
</evidence>
<evidence type="ECO:0000256" key="5">
    <source>
        <dbReference type="RuleBase" id="RU000716"/>
    </source>
</evidence>
<name>A0A8J3IS24_9CHLR</name>
<dbReference type="SUPFAM" id="SSF88946">
    <property type="entry name" value="Sigma2 domain of RNA polymerase sigma factors"/>
    <property type="match status" value="1"/>
</dbReference>
<evidence type="ECO:0000313" key="8">
    <source>
        <dbReference type="Proteomes" id="UP000597444"/>
    </source>
</evidence>
<evidence type="ECO:0000256" key="1">
    <source>
        <dbReference type="ARBA" id="ARBA00023015"/>
    </source>
</evidence>
<dbReference type="PROSITE" id="PS01063">
    <property type="entry name" value="SIGMA70_ECF"/>
    <property type="match status" value="1"/>
</dbReference>
<proteinExistence type="inferred from homology"/>
<dbReference type="GO" id="GO:0003677">
    <property type="term" value="F:DNA binding"/>
    <property type="evidence" value="ECO:0007669"/>
    <property type="project" value="UniProtKB-KW"/>
</dbReference>
<dbReference type="GO" id="GO:0006352">
    <property type="term" value="P:DNA-templated transcription initiation"/>
    <property type="evidence" value="ECO:0007669"/>
    <property type="project" value="InterPro"/>
</dbReference>
<dbReference type="RefSeq" id="WP_220208109.1">
    <property type="nucleotide sequence ID" value="NZ_BNJK01000001.1"/>
</dbReference>
<dbReference type="Proteomes" id="UP000597444">
    <property type="component" value="Unassembled WGS sequence"/>
</dbReference>
<dbReference type="InterPro" id="IPR007627">
    <property type="entry name" value="RNA_pol_sigma70_r2"/>
</dbReference>
<dbReference type="InterPro" id="IPR014284">
    <property type="entry name" value="RNA_pol_sigma-70_dom"/>
</dbReference>
<protein>
    <recommendedName>
        <fullName evidence="5">RNA polymerase sigma factor</fullName>
    </recommendedName>
</protein>